<organism evidence="3 4">
    <name type="scientific">Rotaria sordida</name>
    <dbReference type="NCBI Taxonomy" id="392033"/>
    <lineage>
        <taxon>Eukaryota</taxon>
        <taxon>Metazoa</taxon>
        <taxon>Spiralia</taxon>
        <taxon>Gnathifera</taxon>
        <taxon>Rotifera</taxon>
        <taxon>Eurotatoria</taxon>
        <taxon>Bdelloidea</taxon>
        <taxon>Philodinida</taxon>
        <taxon>Philodinidae</taxon>
        <taxon>Rotaria</taxon>
    </lineage>
</organism>
<evidence type="ECO:0000313" key="4">
    <source>
        <dbReference type="Proteomes" id="UP000663870"/>
    </source>
</evidence>
<keyword evidence="1" id="KW-0812">Transmembrane</keyword>
<evidence type="ECO:0000256" key="1">
    <source>
        <dbReference type="SAM" id="Phobius"/>
    </source>
</evidence>
<sequence length="442" mass="52405">MAVIKSIYRLTIRHYIILCSVLVLFSIGFSLIFFLEDNTEELIDLSEYDDKITFWSSDYHISPIHDLKHLLIPLGVRFIDKSLSGSCSLTDTCAKNLRILSSHNGMNPNKAIRKQFYNYYKNHSLMNRVDAFICFHPAAMCELFMPFNRTIIIIASTRYELSRFSVDEWNEWNKNLRIIASNPRNIVAANNLYDAEYIRYFTGINTTVLPSICDYTKAVYQFKYKRREYIFIPTHKHISFNEQFLNELKLSIKKFSASIIIKPLRELYKFYRYANLVRHPAIVYLPYQVSLMGIFEQYTMNIPLFFPSIDLLSEWHLKYSIVFDRTWEKALTGVSKNCSTIPGYDLNSTIPDPNNEYDYSSIRYWLQFADFYQWPHITYFNSTDDLAIKLINTNLTFISEQMSEYNHKKKLKILEHWKIILNRISTSSFFLKKKEMKIKNIK</sequence>
<dbReference type="Proteomes" id="UP000663870">
    <property type="component" value="Unassembled WGS sequence"/>
</dbReference>
<keyword evidence="4" id="KW-1185">Reference proteome</keyword>
<name>A0A813YUL5_9BILA</name>
<protein>
    <submittedName>
        <fullName evidence="3">Uncharacterized protein</fullName>
    </submittedName>
</protein>
<gene>
    <name evidence="3" type="ORF">JXQ802_LOCUS8568</name>
    <name evidence="2" type="ORF">PYM288_LOCUS6705</name>
</gene>
<accession>A0A813YUL5</accession>
<keyword evidence="1" id="KW-1133">Transmembrane helix</keyword>
<dbReference type="Proteomes" id="UP000663854">
    <property type="component" value="Unassembled WGS sequence"/>
</dbReference>
<dbReference type="EMBL" id="CAJNOH010000076">
    <property type="protein sequence ID" value="CAF0843846.1"/>
    <property type="molecule type" value="Genomic_DNA"/>
</dbReference>
<evidence type="ECO:0000313" key="2">
    <source>
        <dbReference type="EMBL" id="CAF0843846.1"/>
    </source>
</evidence>
<dbReference type="AlphaFoldDB" id="A0A813YUL5"/>
<dbReference type="EMBL" id="CAJNOL010000152">
    <property type="protein sequence ID" value="CAF0889236.1"/>
    <property type="molecule type" value="Genomic_DNA"/>
</dbReference>
<proteinExistence type="predicted"/>
<comment type="caution">
    <text evidence="3">The sequence shown here is derived from an EMBL/GenBank/DDBJ whole genome shotgun (WGS) entry which is preliminary data.</text>
</comment>
<keyword evidence="1" id="KW-0472">Membrane</keyword>
<feature type="transmembrane region" description="Helical" evidence="1">
    <location>
        <begin position="12"/>
        <end position="35"/>
    </location>
</feature>
<evidence type="ECO:0000313" key="3">
    <source>
        <dbReference type="EMBL" id="CAF0889236.1"/>
    </source>
</evidence>
<reference evidence="3" key="1">
    <citation type="submission" date="2021-02" db="EMBL/GenBank/DDBJ databases">
        <authorList>
            <person name="Nowell W R."/>
        </authorList>
    </citation>
    <scope>NUCLEOTIDE SEQUENCE</scope>
</reference>